<dbReference type="Proteomes" id="UP000192333">
    <property type="component" value="Chromosome I"/>
</dbReference>
<evidence type="ECO:0000313" key="1">
    <source>
        <dbReference type="EMBL" id="SMD42459.1"/>
    </source>
</evidence>
<dbReference type="EMBL" id="LT838813">
    <property type="protein sequence ID" value="SMD42459.1"/>
    <property type="molecule type" value="Genomic_DNA"/>
</dbReference>
<accession>A0A1W2H0N7</accession>
<sequence length="259" mass="29927">MGDRKLKSGGFLLVANSGRRGRLVAEYRFPLKSRFLVALFFIGIREIYPDSFCQSLVLYFLAVHLAGMEMGGKIRILEEYLGEVESYADGLNMEQTTNQRILELMFHSLEDDGFFKALELQYGKVIPLYHATDLNSYEKIKEEGLVLHQGSNYLHFGNPSQIYFQIGKSDYVDSYRSVLLKYNAPIEWLGQFGFADLDNVTVQDEDLLKFGISLEQITSEMKDFLKYYIWNEFKIEGMEIMIRDLDLVGIGQIFPERIL</sequence>
<evidence type="ECO:0000313" key="2">
    <source>
        <dbReference type="Proteomes" id="UP000192333"/>
    </source>
</evidence>
<keyword evidence="2" id="KW-1185">Reference proteome</keyword>
<gene>
    <name evidence="1" type="ORF">SAMN00777080_1011</name>
</gene>
<name>A0A1W2H0N7_9BACT</name>
<reference evidence="2" key="1">
    <citation type="submission" date="2017-04" db="EMBL/GenBank/DDBJ databases">
        <authorList>
            <person name="Varghese N."/>
            <person name="Submissions S."/>
        </authorList>
    </citation>
    <scope>NUCLEOTIDE SEQUENCE [LARGE SCALE GENOMIC DNA]</scope>
    <source>
        <strain evidence="2">DSM 16537</strain>
    </source>
</reference>
<protein>
    <submittedName>
        <fullName evidence="1">Uncharacterized protein</fullName>
    </submittedName>
</protein>
<proteinExistence type="predicted"/>
<dbReference type="AlphaFoldDB" id="A0A1W2H0N7"/>
<organism evidence="1 2">
    <name type="scientific">Aquiflexum balticum DSM 16537</name>
    <dbReference type="NCBI Taxonomy" id="758820"/>
    <lineage>
        <taxon>Bacteria</taxon>
        <taxon>Pseudomonadati</taxon>
        <taxon>Bacteroidota</taxon>
        <taxon>Cytophagia</taxon>
        <taxon>Cytophagales</taxon>
        <taxon>Cyclobacteriaceae</taxon>
        <taxon>Aquiflexum</taxon>
    </lineage>
</organism>